<evidence type="ECO:0000313" key="6">
    <source>
        <dbReference type="Proteomes" id="UP001596976"/>
    </source>
</evidence>
<dbReference type="Gene3D" id="3.40.1350.10">
    <property type="match status" value="1"/>
</dbReference>
<feature type="domain" description="VRR-NUC" evidence="4">
    <location>
        <begin position="1"/>
        <end position="81"/>
    </location>
</feature>
<sequence>MLEKELERKLVKETKAFGGLCIKFTSPSLMGVPDRLVLLPRGKMGFVEVKRPGEIPRPLQQKRMKQLSDLGFPVFVLDDEKKIAIILQAIGGDAE</sequence>
<evidence type="ECO:0000256" key="1">
    <source>
        <dbReference type="ARBA" id="ARBA00001946"/>
    </source>
</evidence>
<keyword evidence="3" id="KW-0378">Hydrolase</keyword>
<dbReference type="InterPro" id="IPR014883">
    <property type="entry name" value="VRR_NUC"/>
</dbReference>
<keyword evidence="6" id="KW-1185">Reference proteome</keyword>
<comment type="cofactor">
    <cofactor evidence="1">
        <name>Mg(2+)</name>
        <dbReference type="ChEBI" id="CHEBI:18420"/>
    </cofactor>
</comment>
<evidence type="ECO:0000256" key="2">
    <source>
        <dbReference type="ARBA" id="ARBA00022722"/>
    </source>
</evidence>
<protein>
    <submittedName>
        <fullName evidence="5">VRR-NUC domain-containing protein</fullName>
    </submittedName>
</protein>
<organism evidence="5 6">
    <name type="scientific">Savagea faecisuis</name>
    <dbReference type="NCBI Taxonomy" id="1274803"/>
    <lineage>
        <taxon>Bacteria</taxon>
        <taxon>Bacillati</taxon>
        <taxon>Bacillota</taxon>
        <taxon>Bacilli</taxon>
        <taxon>Bacillales</taxon>
        <taxon>Caryophanaceae</taxon>
        <taxon>Savagea</taxon>
    </lineage>
</organism>
<evidence type="ECO:0000313" key="5">
    <source>
        <dbReference type="EMBL" id="MFD0942910.1"/>
    </source>
</evidence>
<accession>A0ABW3GWS3</accession>
<dbReference type="Proteomes" id="UP001596976">
    <property type="component" value="Unassembled WGS sequence"/>
</dbReference>
<dbReference type="RefSeq" id="WP_381009930.1">
    <property type="nucleotide sequence ID" value="NZ_JBHTJF010000016.1"/>
</dbReference>
<dbReference type="EMBL" id="JBHTJF010000016">
    <property type="protein sequence ID" value="MFD0942910.1"/>
    <property type="molecule type" value="Genomic_DNA"/>
</dbReference>
<proteinExistence type="predicted"/>
<gene>
    <name evidence="5" type="ORF">ACFQ0V_03905</name>
</gene>
<dbReference type="InterPro" id="IPR011856">
    <property type="entry name" value="tRNA_endonuc-like_dom_sf"/>
</dbReference>
<evidence type="ECO:0000256" key="3">
    <source>
        <dbReference type="ARBA" id="ARBA00022801"/>
    </source>
</evidence>
<keyword evidence="2" id="KW-0540">Nuclease</keyword>
<comment type="caution">
    <text evidence="5">The sequence shown here is derived from an EMBL/GenBank/DDBJ whole genome shotgun (WGS) entry which is preliminary data.</text>
</comment>
<reference evidence="6" key="1">
    <citation type="journal article" date="2019" name="Int. J. Syst. Evol. Microbiol.">
        <title>The Global Catalogue of Microorganisms (GCM) 10K type strain sequencing project: providing services to taxonomists for standard genome sequencing and annotation.</title>
        <authorList>
            <consortium name="The Broad Institute Genomics Platform"/>
            <consortium name="The Broad Institute Genome Sequencing Center for Infectious Disease"/>
            <person name="Wu L."/>
            <person name="Ma J."/>
        </authorList>
    </citation>
    <scope>NUCLEOTIDE SEQUENCE [LARGE SCALE GENOMIC DNA]</scope>
    <source>
        <strain evidence="6">CCUG 63563</strain>
    </source>
</reference>
<name>A0ABW3GWS3_9BACL</name>
<evidence type="ECO:0000259" key="4">
    <source>
        <dbReference type="SMART" id="SM00990"/>
    </source>
</evidence>
<dbReference type="SMART" id="SM00990">
    <property type="entry name" value="VRR_NUC"/>
    <property type="match status" value="1"/>
</dbReference>